<sequence>MGELTIIGLSEYGFAAAPGILMTYGLGSCIGIALYDPELRMGSLAHTLLPTSHEGTLPPVKSAKFTDLAINYMVEELVKSGCAKERLVAKLAGGASMFDSQYRSFRGDIGQRNVDSAKYTLAGHGIPLLAEDTGGDYGRTVEFHVSSGLMLIKAMQKPSKTI</sequence>
<evidence type="ECO:0000256" key="1">
    <source>
        <dbReference type="ARBA" id="ARBA00022500"/>
    </source>
</evidence>
<keyword evidence="4" id="KW-0812">Transmembrane</keyword>
<dbReference type="CDD" id="cd16352">
    <property type="entry name" value="CheD"/>
    <property type="match status" value="1"/>
</dbReference>
<organism evidence="5 6">
    <name type="scientific">Geomobilimonas luticola</name>
    <dbReference type="NCBI Taxonomy" id="1114878"/>
    <lineage>
        <taxon>Bacteria</taxon>
        <taxon>Pseudomonadati</taxon>
        <taxon>Thermodesulfobacteriota</taxon>
        <taxon>Desulfuromonadia</taxon>
        <taxon>Geobacterales</taxon>
        <taxon>Geobacteraceae</taxon>
        <taxon>Geomobilimonas</taxon>
    </lineage>
</organism>
<accession>A0ABS5S808</accession>
<reference evidence="5 6" key="1">
    <citation type="submission" date="2021-05" db="EMBL/GenBank/DDBJ databases">
        <title>The draft genome of Geobacter luticola JCM 17780.</title>
        <authorList>
            <person name="Xu Z."/>
            <person name="Masuda Y."/>
            <person name="Itoh H."/>
            <person name="Senoo K."/>
        </authorList>
    </citation>
    <scope>NUCLEOTIDE SEQUENCE [LARGE SCALE GENOMIC DNA]</scope>
    <source>
        <strain evidence="5 6">JCM 17780</strain>
    </source>
</reference>
<evidence type="ECO:0000256" key="3">
    <source>
        <dbReference type="HAMAP-Rule" id="MF_01440"/>
    </source>
</evidence>
<name>A0ABS5S808_9BACT</name>
<dbReference type="Proteomes" id="UP000756860">
    <property type="component" value="Unassembled WGS sequence"/>
</dbReference>
<protein>
    <recommendedName>
        <fullName evidence="3">Probable chemoreceptor glutamine deamidase CheD</fullName>
        <ecNumber evidence="3">3.5.1.44</ecNumber>
    </recommendedName>
</protein>
<dbReference type="InterPro" id="IPR011324">
    <property type="entry name" value="Cytotoxic_necrot_fac-like_cat"/>
</dbReference>
<evidence type="ECO:0000313" key="5">
    <source>
        <dbReference type="EMBL" id="MBT0651506.1"/>
    </source>
</evidence>
<dbReference type="PANTHER" id="PTHR35147">
    <property type="entry name" value="CHEMORECEPTOR GLUTAMINE DEAMIDASE CHED-RELATED"/>
    <property type="match status" value="1"/>
</dbReference>
<dbReference type="HAMAP" id="MF_01440">
    <property type="entry name" value="CheD"/>
    <property type="match status" value="1"/>
</dbReference>
<dbReference type="Gene3D" id="3.30.1330.200">
    <property type="match status" value="1"/>
</dbReference>
<proteinExistence type="inferred from homology"/>
<evidence type="ECO:0000256" key="4">
    <source>
        <dbReference type="SAM" id="Phobius"/>
    </source>
</evidence>
<keyword evidence="1 3" id="KW-0145">Chemotaxis</keyword>
<dbReference type="InterPro" id="IPR005659">
    <property type="entry name" value="Chemorcpt_Glu_NH3ase_CheD"/>
</dbReference>
<dbReference type="Pfam" id="PF03975">
    <property type="entry name" value="CheD"/>
    <property type="match status" value="1"/>
</dbReference>
<feature type="transmembrane region" description="Helical" evidence="4">
    <location>
        <begin position="12"/>
        <end position="35"/>
    </location>
</feature>
<dbReference type="InterPro" id="IPR038592">
    <property type="entry name" value="CheD-like_sf"/>
</dbReference>
<dbReference type="EC" id="3.5.1.44" evidence="3"/>
<keyword evidence="2 3" id="KW-0378">Hydrolase</keyword>
<dbReference type="EMBL" id="JAHCVK010000001">
    <property type="protein sequence ID" value="MBT0651506.1"/>
    <property type="molecule type" value="Genomic_DNA"/>
</dbReference>
<comment type="similarity">
    <text evidence="3">Belongs to the CheD family.</text>
</comment>
<gene>
    <name evidence="3" type="primary">cheD</name>
    <name evidence="5" type="ORF">KI810_00420</name>
</gene>
<dbReference type="PANTHER" id="PTHR35147:SF1">
    <property type="entry name" value="CHEMORECEPTOR GLUTAMINE DEAMIDASE CHED-RELATED"/>
    <property type="match status" value="1"/>
</dbReference>
<keyword evidence="6" id="KW-1185">Reference proteome</keyword>
<comment type="catalytic activity">
    <reaction evidence="3">
        <text>L-glutaminyl-[protein] + H2O = L-glutamyl-[protein] + NH4(+)</text>
        <dbReference type="Rhea" id="RHEA:16441"/>
        <dbReference type="Rhea" id="RHEA-COMP:10207"/>
        <dbReference type="Rhea" id="RHEA-COMP:10208"/>
        <dbReference type="ChEBI" id="CHEBI:15377"/>
        <dbReference type="ChEBI" id="CHEBI:28938"/>
        <dbReference type="ChEBI" id="CHEBI:29973"/>
        <dbReference type="ChEBI" id="CHEBI:30011"/>
        <dbReference type="EC" id="3.5.1.44"/>
    </reaction>
</comment>
<evidence type="ECO:0000256" key="2">
    <source>
        <dbReference type="ARBA" id="ARBA00022801"/>
    </source>
</evidence>
<comment type="caution">
    <text evidence="5">The sequence shown here is derived from an EMBL/GenBank/DDBJ whole genome shotgun (WGS) entry which is preliminary data.</text>
</comment>
<evidence type="ECO:0000313" key="6">
    <source>
        <dbReference type="Proteomes" id="UP000756860"/>
    </source>
</evidence>
<keyword evidence="4" id="KW-0472">Membrane</keyword>
<dbReference type="SUPFAM" id="SSF64438">
    <property type="entry name" value="CNF1/YfiH-like putative cysteine hydrolases"/>
    <property type="match status" value="1"/>
</dbReference>
<keyword evidence="4" id="KW-1133">Transmembrane helix</keyword>
<comment type="function">
    <text evidence="3">Probably deamidates glutamine residues to glutamate on methyl-accepting chemotaxis receptors (MCPs), playing an important role in chemotaxis.</text>
</comment>
<dbReference type="RefSeq" id="WP_214173520.1">
    <property type="nucleotide sequence ID" value="NZ_JAHCVK010000001.1"/>
</dbReference>